<keyword evidence="6 7" id="KW-0234">DNA repair</keyword>
<dbReference type="EMBL" id="PHAI01000001">
    <property type="protein sequence ID" value="PKM91683.1"/>
    <property type="molecule type" value="Genomic_DNA"/>
</dbReference>
<accession>A0A2N2EAB8</accession>
<keyword evidence="3 7" id="KW-0863">Zinc-finger</keyword>
<evidence type="ECO:0000256" key="6">
    <source>
        <dbReference type="ARBA" id="ARBA00023204"/>
    </source>
</evidence>
<evidence type="ECO:0000256" key="2">
    <source>
        <dbReference type="ARBA" id="ARBA00022763"/>
    </source>
</evidence>
<dbReference type="NCBIfam" id="TIGR00615">
    <property type="entry name" value="recR"/>
    <property type="match status" value="1"/>
</dbReference>
<evidence type="ECO:0000256" key="5">
    <source>
        <dbReference type="ARBA" id="ARBA00023172"/>
    </source>
</evidence>
<comment type="caution">
    <text evidence="9">The sequence shown here is derived from an EMBL/GenBank/DDBJ whole genome shotgun (WGS) entry which is preliminary data.</text>
</comment>
<dbReference type="PROSITE" id="PS50880">
    <property type="entry name" value="TOPRIM"/>
    <property type="match status" value="1"/>
</dbReference>
<organism evidence="9 10">
    <name type="scientific">Candidatus Falkowbacteria bacterium HGW-Falkowbacteria-1</name>
    <dbReference type="NCBI Taxonomy" id="2013768"/>
    <lineage>
        <taxon>Bacteria</taxon>
        <taxon>Candidatus Falkowiibacteriota</taxon>
    </lineage>
</organism>
<dbReference type="SUPFAM" id="SSF111304">
    <property type="entry name" value="Recombination protein RecR"/>
    <property type="match status" value="1"/>
</dbReference>
<reference evidence="9 10" key="1">
    <citation type="journal article" date="2017" name="ISME J.">
        <title>Potential for microbial H2 and metal transformations associated with novel bacteria and archaea in deep terrestrial subsurface sediments.</title>
        <authorList>
            <person name="Hernsdorf A.W."/>
            <person name="Amano Y."/>
            <person name="Miyakawa K."/>
            <person name="Ise K."/>
            <person name="Suzuki Y."/>
            <person name="Anantharaman K."/>
            <person name="Probst A."/>
            <person name="Burstein D."/>
            <person name="Thomas B.C."/>
            <person name="Banfield J.F."/>
        </authorList>
    </citation>
    <scope>NUCLEOTIDE SEQUENCE [LARGE SCALE GENOMIC DNA]</scope>
    <source>
        <strain evidence="9">HGW-Falkowbacteria-1</strain>
    </source>
</reference>
<evidence type="ECO:0000256" key="7">
    <source>
        <dbReference type="HAMAP-Rule" id="MF_00017"/>
    </source>
</evidence>
<keyword evidence="5 7" id="KW-0233">DNA recombination</keyword>
<proteinExistence type="inferred from homology"/>
<dbReference type="CDD" id="cd01025">
    <property type="entry name" value="TOPRIM_recR"/>
    <property type="match status" value="1"/>
</dbReference>
<evidence type="ECO:0000313" key="10">
    <source>
        <dbReference type="Proteomes" id="UP000233517"/>
    </source>
</evidence>
<dbReference type="InterPro" id="IPR015967">
    <property type="entry name" value="Rcmb_RecR_Znf"/>
</dbReference>
<evidence type="ECO:0000313" key="9">
    <source>
        <dbReference type="EMBL" id="PKM91683.1"/>
    </source>
</evidence>
<dbReference type="GO" id="GO:0006310">
    <property type="term" value="P:DNA recombination"/>
    <property type="evidence" value="ECO:0007669"/>
    <property type="project" value="UniProtKB-UniRule"/>
</dbReference>
<dbReference type="Pfam" id="PF02132">
    <property type="entry name" value="RecR_ZnF"/>
    <property type="match status" value="1"/>
</dbReference>
<dbReference type="AlphaFoldDB" id="A0A2N2EAB8"/>
<sequence length="205" mass="23315">MSIHYPKTIENLIQQFSKLPGVGRKTAERYVFHIMKQSPGQIKLLAKDLNNIFDGFKICQKCSAFSEKEICPICSDDKRQENLICIIANFQDMSSIENTKQYNGKYFILNGLVNTIENIGPEKLNIKKLVKHINELIKKNGKIEMILALSPTIEGETTSLYLKRILKSPKIKISKLAQGLSTGMSLEYVDETTLSNALKYRNELK</sequence>
<dbReference type="GO" id="GO:0003677">
    <property type="term" value="F:DNA binding"/>
    <property type="evidence" value="ECO:0007669"/>
    <property type="project" value="UniProtKB-UniRule"/>
</dbReference>
<dbReference type="Proteomes" id="UP000233517">
    <property type="component" value="Unassembled WGS sequence"/>
</dbReference>
<evidence type="ECO:0000256" key="1">
    <source>
        <dbReference type="ARBA" id="ARBA00022723"/>
    </source>
</evidence>
<dbReference type="SMART" id="SM00493">
    <property type="entry name" value="TOPRIM"/>
    <property type="match status" value="1"/>
</dbReference>
<dbReference type="Pfam" id="PF21175">
    <property type="entry name" value="RecR_C"/>
    <property type="match status" value="1"/>
</dbReference>
<dbReference type="InterPro" id="IPR006171">
    <property type="entry name" value="TOPRIM_dom"/>
</dbReference>
<feature type="zinc finger region" description="C4-type" evidence="7">
    <location>
        <begin position="59"/>
        <end position="74"/>
    </location>
</feature>
<comment type="similarity">
    <text evidence="7">Belongs to the RecR family.</text>
</comment>
<dbReference type="Pfam" id="PF13662">
    <property type="entry name" value="Toprim_4"/>
    <property type="match status" value="1"/>
</dbReference>
<dbReference type="InterPro" id="IPR000093">
    <property type="entry name" value="DNA_Rcmb_RecR"/>
</dbReference>
<dbReference type="InterPro" id="IPR034137">
    <property type="entry name" value="TOPRIM_RecR"/>
</dbReference>
<dbReference type="PANTHER" id="PTHR30446:SF0">
    <property type="entry name" value="RECOMBINATION PROTEIN RECR"/>
    <property type="match status" value="1"/>
</dbReference>
<dbReference type="PANTHER" id="PTHR30446">
    <property type="entry name" value="RECOMBINATION PROTEIN RECR"/>
    <property type="match status" value="1"/>
</dbReference>
<dbReference type="InterPro" id="IPR023627">
    <property type="entry name" value="Rcmb_RecR"/>
</dbReference>
<feature type="domain" description="Toprim" evidence="8">
    <location>
        <begin position="82"/>
        <end position="181"/>
    </location>
</feature>
<evidence type="ECO:0000259" key="8">
    <source>
        <dbReference type="PROSITE" id="PS50880"/>
    </source>
</evidence>
<dbReference type="PROSITE" id="PS01300">
    <property type="entry name" value="RECR"/>
    <property type="match status" value="1"/>
</dbReference>
<dbReference type="Pfam" id="PF21176">
    <property type="entry name" value="RecR_HhH"/>
    <property type="match status" value="1"/>
</dbReference>
<comment type="function">
    <text evidence="7">May play a role in DNA repair. It seems to be involved in an RecBC-independent recombinational process of DNA repair. It may act with RecF and RecO.</text>
</comment>
<keyword evidence="2 7" id="KW-0227">DNA damage</keyword>
<dbReference type="GO" id="GO:0006281">
    <property type="term" value="P:DNA repair"/>
    <property type="evidence" value="ECO:0007669"/>
    <property type="project" value="UniProtKB-UniRule"/>
</dbReference>
<evidence type="ECO:0000256" key="4">
    <source>
        <dbReference type="ARBA" id="ARBA00022833"/>
    </source>
</evidence>
<evidence type="ECO:0000256" key="3">
    <source>
        <dbReference type="ARBA" id="ARBA00022771"/>
    </source>
</evidence>
<keyword evidence="1 7" id="KW-0479">Metal-binding</keyword>
<dbReference type="HAMAP" id="MF_00017">
    <property type="entry name" value="RecR"/>
    <property type="match status" value="1"/>
</dbReference>
<name>A0A2N2EAB8_9BACT</name>
<dbReference type="GO" id="GO:0008270">
    <property type="term" value="F:zinc ion binding"/>
    <property type="evidence" value="ECO:0007669"/>
    <property type="project" value="UniProtKB-KW"/>
</dbReference>
<protein>
    <recommendedName>
        <fullName evidence="7">Recombination protein RecR</fullName>
    </recommendedName>
</protein>
<keyword evidence="4 7" id="KW-0862">Zinc</keyword>
<dbReference type="Gene3D" id="1.10.8.420">
    <property type="entry name" value="RecR Domain 1"/>
    <property type="match status" value="1"/>
</dbReference>
<dbReference type="Gene3D" id="3.40.1360.10">
    <property type="match status" value="1"/>
</dbReference>
<gene>
    <name evidence="7" type="primary">recR</name>
    <name evidence="9" type="ORF">CVU82_00530</name>
</gene>